<keyword evidence="7 10" id="KW-0456">Lyase</keyword>
<dbReference type="Gene3D" id="3.40.50.880">
    <property type="match status" value="1"/>
</dbReference>
<evidence type="ECO:0000256" key="10">
    <source>
        <dbReference type="HAMAP-Rule" id="MF_00278"/>
    </source>
</evidence>
<dbReference type="GO" id="GO:0016829">
    <property type="term" value="F:lyase activity"/>
    <property type="evidence" value="ECO:0007669"/>
    <property type="project" value="UniProtKB-KW"/>
</dbReference>
<dbReference type="AlphaFoldDB" id="A0A2W6NM36"/>
<dbReference type="InterPro" id="IPR029062">
    <property type="entry name" value="Class_I_gatase-like"/>
</dbReference>
<evidence type="ECO:0000256" key="9">
    <source>
        <dbReference type="ARBA" id="ARBA00049534"/>
    </source>
</evidence>
<dbReference type="EC" id="4.3.2.10" evidence="10"/>
<keyword evidence="3 10" id="KW-0028">Amino-acid biosynthesis</keyword>
<dbReference type="Pfam" id="PF00117">
    <property type="entry name" value="GATase"/>
    <property type="match status" value="1"/>
</dbReference>
<evidence type="ECO:0000259" key="12">
    <source>
        <dbReference type="Pfam" id="PF00117"/>
    </source>
</evidence>
<evidence type="ECO:0000256" key="6">
    <source>
        <dbReference type="ARBA" id="ARBA00023102"/>
    </source>
</evidence>
<evidence type="ECO:0000256" key="11">
    <source>
        <dbReference type="PIRSR" id="PIRSR000495-1"/>
    </source>
</evidence>
<evidence type="ECO:0000256" key="1">
    <source>
        <dbReference type="ARBA" id="ARBA00005091"/>
    </source>
</evidence>
<comment type="subcellular location">
    <subcellularLocation>
        <location evidence="10">Cytoplasm</location>
    </subcellularLocation>
</comment>
<feature type="active site" evidence="10 11">
    <location>
        <position position="185"/>
    </location>
</feature>
<reference evidence="13 14" key="1">
    <citation type="submission" date="2017-03" db="EMBL/GenBank/DDBJ databases">
        <title>Genomic and clinical evidence uncovers the enterohepatic species Helicobacter valdiviensis as a potential human intestinal pathogen.</title>
        <authorList>
            <person name="Fresia P."/>
            <person name="Jara R."/>
            <person name="Sierra R."/>
            <person name="Ferres I."/>
            <person name="Greif G."/>
            <person name="Iraola G."/>
            <person name="Collado L."/>
        </authorList>
    </citation>
    <scope>NUCLEOTIDE SEQUENCE [LARGE SCALE GENOMIC DNA]</scope>
    <source>
        <strain evidence="13 14">WBE14</strain>
    </source>
</reference>
<sequence length="201" mass="22543">MLGIVDYKMGNLASVQNAFLKVGAKAKIVREVEELLLCSHLVLPGVGAFKEAVLHLKERGLKEALEEYVKSGKPLLGICLGMQLLFERSFEFGESEGLCFLKGDVLPFDKALDRGFKIPHVGWNEVLKIKESPLLAGVEERFYLYFVHSFYVENQENALAISEYGVSFSSIVQKDNVFGIQPHPEKSHDVGLKILENFVRI</sequence>
<name>A0A2W6NM36_9HELI</name>
<comment type="function">
    <text evidence="10">IGPS catalyzes the conversion of PRFAR and glutamine to IGP, AICAR and glutamate. The HisH subunit catalyzes the hydrolysis of glutamine to glutamate and ammonia as part of the synthesis of IGP and AICAR. The resulting ammonia molecule is channeled to the active site of HisF.</text>
</comment>
<evidence type="ECO:0000313" key="13">
    <source>
        <dbReference type="EMBL" id="PZT48476.1"/>
    </source>
</evidence>
<dbReference type="Proteomes" id="UP000249746">
    <property type="component" value="Unassembled WGS sequence"/>
</dbReference>
<evidence type="ECO:0000256" key="7">
    <source>
        <dbReference type="ARBA" id="ARBA00023239"/>
    </source>
</evidence>
<keyword evidence="5 10" id="KW-0315">Glutamine amidotransferase</keyword>
<feature type="active site" description="Nucleophile" evidence="10 11">
    <location>
        <position position="79"/>
    </location>
</feature>
<dbReference type="InterPro" id="IPR017926">
    <property type="entry name" value="GATASE"/>
</dbReference>
<dbReference type="EC" id="3.5.1.2" evidence="10"/>
<dbReference type="SUPFAM" id="SSF52317">
    <property type="entry name" value="Class I glutamine amidotransferase-like"/>
    <property type="match status" value="1"/>
</dbReference>
<dbReference type="GO" id="GO:0000105">
    <property type="term" value="P:L-histidine biosynthetic process"/>
    <property type="evidence" value="ECO:0007669"/>
    <property type="project" value="UniProtKB-UniRule"/>
</dbReference>
<dbReference type="PROSITE" id="PS51273">
    <property type="entry name" value="GATASE_TYPE_1"/>
    <property type="match status" value="1"/>
</dbReference>
<dbReference type="InterPro" id="IPR010139">
    <property type="entry name" value="Imidazole-glycPsynth_HisH"/>
</dbReference>
<evidence type="ECO:0000256" key="8">
    <source>
        <dbReference type="ARBA" id="ARBA00047838"/>
    </source>
</evidence>
<evidence type="ECO:0000256" key="5">
    <source>
        <dbReference type="ARBA" id="ARBA00022962"/>
    </source>
</evidence>
<dbReference type="GO" id="GO:0004359">
    <property type="term" value="F:glutaminase activity"/>
    <property type="evidence" value="ECO:0007669"/>
    <property type="project" value="UniProtKB-EC"/>
</dbReference>
<dbReference type="CDD" id="cd01748">
    <property type="entry name" value="GATase1_IGP_Synthase"/>
    <property type="match status" value="1"/>
</dbReference>
<feature type="domain" description="Glutamine amidotransferase" evidence="12">
    <location>
        <begin position="4"/>
        <end position="199"/>
    </location>
</feature>
<feature type="active site" evidence="10 11">
    <location>
        <position position="183"/>
    </location>
</feature>
<dbReference type="EMBL" id="NBIU01000007">
    <property type="protein sequence ID" value="PZT48476.1"/>
    <property type="molecule type" value="Genomic_DNA"/>
</dbReference>
<evidence type="ECO:0000256" key="4">
    <source>
        <dbReference type="ARBA" id="ARBA00022801"/>
    </source>
</evidence>
<comment type="subunit">
    <text evidence="2 10">Heterodimer of HisH and HisF.</text>
</comment>
<dbReference type="HAMAP" id="MF_00278">
    <property type="entry name" value="HisH"/>
    <property type="match status" value="1"/>
</dbReference>
<evidence type="ECO:0000313" key="14">
    <source>
        <dbReference type="Proteomes" id="UP000249746"/>
    </source>
</evidence>
<dbReference type="PANTHER" id="PTHR42701">
    <property type="entry name" value="IMIDAZOLE GLYCEROL PHOSPHATE SYNTHASE SUBUNIT HISH"/>
    <property type="match status" value="1"/>
</dbReference>
<comment type="pathway">
    <text evidence="1 10">Amino-acid biosynthesis; L-histidine biosynthesis; L-histidine from 5-phospho-alpha-D-ribose 1-diphosphate: step 5/9.</text>
</comment>
<dbReference type="PANTHER" id="PTHR42701:SF1">
    <property type="entry name" value="IMIDAZOLE GLYCEROL PHOSPHATE SYNTHASE SUBUNIT HISH"/>
    <property type="match status" value="1"/>
</dbReference>
<dbReference type="GO" id="GO:0000107">
    <property type="term" value="F:imidazoleglycerol-phosphate synthase activity"/>
    <property type="evidence" value="ECO:0007669"/>
    <property type="project" value="UniProtKB-UniRule"/>
</dbReference>
<proteinExistence type="inferred from homology"/>
<keyword evidence="4 10" id="KW-0378">Hydrolase</keyword>
<keyword evidence="6 10" id="KW-0368">Histidine biosynthesis</keyword>
<evidence type="ECO:0000256" key="2">
    <source>
        <dbReference type="ARBA" id="ARBA00011152"/>
    </source>
</evidence>
<protein>
    <recommendedName>
        <fullName evidence="10">Imidazole glycerol phosphate synthase subunit HisH</fullName>
        <ecNumber evidence="10">4.3.2.10</ecNumber>
    </recommendedName>
    <alternativeName>
        <fullName evidence="10">IGP synthase glutaminase subunit</fullName>
        <ecNumber evidence="10">3.5.1.2</ecNumber>
    </alternativeName>
    <alternativeName>
        <fullName evidence="10">IGP synthase subunit HisH</fullName>
    </alternativeName>
    <alternativeName>
        <fullName evidence="10">ImGP synthase subunit HisH</fullName>
        <shortName evidence="10">IGPS subunit HisH</shortName>
    </alternativeName>
</protein>
<keyword evidence="10" id="KW-0963">Cytoplasm</keyword>
<comment type="caution">
    <text evidence="13">The sequence shown here is derived from an EMBL/GenBank/DDBJ whole genome shotgun (WGS) entry which is preliminary data.</text>
</comment>
<comment type="catalytic activity">
    <reaction evidence="8 10">
        <text>5-[(5-phospho-1-deoxy-D-ribulos-1-ylimino)methylamino]-1-(5-phospho-beta-D-ribosyl)imidazole-4-carboxamide + L-glutamine = D-erythro-1-(imidazol-4-yl)glycerol 3-phosphate + 5-amino-1-(5-phospho-beta-D-ribosyl)imidazole-4-carboxamide + L-glutamate + H(+)</text>
        <dbReference type="Rhea" id="RHEA:24793"/>
        <dbReference type="ChEBI" id="CHEBI:15378"/>
        <dbReference type="ChEBI" id="CHEBI:29985"/>
        <dbReference type="ChEBI" id="CHEBI:58278"/>
        <dbReference type="ChEBI" id="CHEBI:58359"/>
        <dbReference type="ChEBI" id="CHEBI:58475"/>
        <dbReference type="ChEBI" id="CHEBI:58525"/>
        <dbReference type="EC" id="4.3.2.10"/>
    </reaction>
</comment>
<evidence type="ECO:0000256" key="3">
    <source>
        <dbReference type="ARBA" id="ARBA00022605"/>
    </source>
</evidence>
<dbReference type="PIRSF" id="PIRSF000495">
    <property type="entry name" value="Amidotransf_hisH"/>
    <property type="match status" value="1"/>
</dbReference>
<keyword evidence="14" id="KW-1185">Reference proteome</keyword>
<dbReference type="NCBIfam" id="TIGR01855">
    <property type="entry name" value="IMP_synth_hisH"/>
    <property type="match status" value="1"/>
</dbReference>
<dbReference type="OrthoDB" id="9807749at2"/>
<gene>
    <name evidence="10" type="primary">hisH</name>
    <name evidence="13" type="ORF">B6S12_03880</name>
</gene>
<comment type="catalytic activity">
    <reaction evidence="9 10">
        <text>L-glutamine + H2O = L-glutamate + NH4(+)</text>
        <dbReference type="Rhea" id="RHEA:15889"/>
        <dbReference type="ChEBI" id="CHEBI:15377"/>
        <dbReference type="ChEBI" id="CHEBI:28938"/>
        <dbReference type="ChEBI" id="CHEBI:29985"/>
        <dbReference type="ChEBI" id="CHEBI:58359"/>
        <dbReference type="EC" id="3.5.1.2"/>
    </reaction>
</comment>
<dbReference type="UniPathway" id="UPA00031">
    <property type="reaction ID" value="UER00010"/>
</dbReference>
<accession>A0A2W6NM36</accession>
<dbReference type="GO" id="GO:0005737">
    <property type="term" value="C:cytoplasm"/>
    <property type="evidence" value="ECO:0007669"/>
    <property type="project" value="UniProtKB-SubCell"/>
</dbReference>
<dbReference type="RefSeq" id="WP_111229504.1">
    <property type="nucleotide sequence ID" value="NZ_NBIU01000007.1"/>
</dbReference>
<organism evidence="13 14">
    <name type="scientific">Helicobacter valdiviensis</name>
    <dbReference type="NCBI Taxonomy" id="1458358"/>
    <lineage>
        <taxon>Bacteria</taxon>
        <taxon>Pseudomonadati</taxon>
        <taxon>Campylobacterota</taxon>
        <taxon>Epsilonproteobacteria</taxon>
        <taxon>Campylobacterales</taxon>
        <taxon>Helicobacteraceae</taxon>
        <taxon>Helicobacter</taxon>
    </lineage>
</organism>